<feature type="repeat" description="TPR" evidence="1">
    <location>
        <begin position="255"/>
        <end position="288"/>
    </location>
</feature>
<dbReference type="PROSITE" id="PS50005">
    <property type="entry name" value="TPR"/>
    <property type="match status" value="1"/>
</dbReference>
<dbReference type="PANTHER" id="PTHR12558:SF13">
    <property type="entry name" value="CELL DIVISION CYCLE PROTEIN 27 HOMOLOG"/>
    <property type="match status" value="1"/>
</dbReference>
<evidence type="ECO:0000256" key="1">
    <source>
        <dbReference type="PROSITE-ProRule" id="PRU00339"/>
    </source>
</evidence>
<dbReference type="Pfam" id="PF13181">
    <property type="entry name" value="TPR_8"/>
    <property type="match status" value="1"/>
</dbReference>
<accession>A0A1F4UJQ4</accession>
<dbReference type="InterPro" id="IPR011990">
    <property type="entry name" value="TPR-like_helical_dom_sf"/>
</dbReference>
<evidence type="ECO:0000313" key="2">
    <source>
        <dbReference type="EMBL" id="OGC45149.1"/>
    </source>
</evidence>
<keyword evidence="1" id="KW-0802">TPR repeat</keyword>
<gene>
    <name evidence="2" type="ORF">A2400_02250</name>
</gene>
<protein>
    <submittedName>
        <fullName evidence="2">Uncharacterized protein</fullName>
    </submittedName>
</protein>
<dbReference type="Proteomes" id="UP000177434">
    <property type="component" value="Unassembled WGS sequence"/>
</dbReference>
<evidence type="ECO:0000313" key="3">
    <source>
        <dbReference type="Proteomes" id="UP000177434"/>
    </source>
</evidence>
<reference evidence="2 3" key="1">
    <citation type="journal article" date="2016" name="Nat. Commun.">
        <title>Thousands of microbial genomes shed light on interconnected biogeochemical processes in an aquifer system.</title>
        <authorList>
            <person name="Anantharaman K."/>
            <person name="Brown C.T."/>
            <person name="Hug L.A."/>
            <person name="Sharon I."/>
            <person name="Castelle C.J."/>
            <person name="Probst A.J."/>
            <person name="Thomas B.C."/>
            <person name="Singh A."/>
            <person name="Wilkins M.J."/>
            <person name="Karaoz U."/>
            <person name="Brodie E.L."/>
            <person name="Williams K.H."/>
            <person name="Hubbard S.S."/>
            <person name="Banfield J.F."/>
        </authorList>
    </citation>
    <scope>NUCLEOTIDE SEQUENCE [LARGE SCALE GENOMIC DNA]</scope>
</reference>
<dbReference type="PROSITE" id="PS51257">
    <property type="entry name" value="PROKAR_LIPOPROTEIN"/>
    <property type="match status" value="1"/>
</dbReference>
<dbReference type="PANTHER" id="PTHR12558">
    <property type="entry name" value="CELL DIVISION CYCLE 16,23,27"/>
    <property type="match status" value="1"/>
</dbReference>
<comment type="caution">
    <text evidence="2">The sequence shown here is derived from an EMBL/GenBank/DDBJ whole genome shotgun (WGS) entry which is preliminary data.</text>
</comment>
<dbReference type="SMART" id="SM00028">
    <property type="entry name" value="TPR"/>
    <property type="match status" value="5"/>
</dbReference>
<organism evidence="2 3">
    <name type="scientific">candidate division WS6 bacterium RIFOXYB1_FULL_33_14</name>
    <dbReference type="NCBI Taxonomy" id="1817896"/>
    <lineage>
        <taxon>Bacteria</taxon>
        <taxon>Candidatus Dojkabacteria</taxon>
    </lineage>
</organism>
<dbReference type="Gene3D" id="1.25.40.10">
    <property type="entry name" value="Tetratricopeptide repeat domain"/>
    <property type="match status" value="3"/>
</dbReference>
<sequence>MKNLVKIFFFVSIIVLSGLLLSGCTTSEEKTNEYNQIISEADLLIEGKEYNQAIERLSTASEILPSRVEAYDRIVEVFIIKNRLEDATKVMDESGTKLSDSERGALYVEIGDAYYSLKTFDKALYNYQLGRGFDETNMKATLGIAKVYIQKGNIEGAKKLLAGNFEQEQYLESQLLLSYLFALTNVENAIEVTKDVEPGDNWREQYTHWQEVLESLTQDELFNSAKLAKVYLDEGYPYLAVALLEPQISKMSEYTDGLYILGKAYYEYGEYQKSIDLLKDTVSLSNLNQYIYWVLARDYFMLDDLENAFSYYETAISYGADKADENLYVEYLDSLFEDNRLEKGLEVMKKAERVFKKDWVELYYMNLYVLRKDNEKFEYHMERIDYNKLEEQLKSEYLYIKGNYLIQNTQLDEAKRTLDLFWELNQYDPRYNLLVAKLSFQEGDLEEARKYSKKAIEYDTQRVVTDEALKLLAQID</sequence>
<dbReference type="AlphaFoldDB" id="A0A1F4UJQ4"/>
<dbReference type="InterPro" id="IPR019734">
    <property type="entry name" value="TPR_rpt"/>
</dbReference>
<dbReference type="SUPFAM" id="SSF48452">
    <property type="entry name" value="TPR-like"/>
    <property type="match status" value="2"/>
</dbReference>
<proteinExistence type="predicted"/>
<name>A0A1F4UJQ4_9BACT</name>
<dbReference type="EMBL" id="MEUN01000020">
    <property type="protein sequence ID" value="OGC45149.1"/>
    <property type="molecule type" value="Genomic_DNA"/>
</dbReference>